<gene>
    <name evidence="1" type="ORF">MUN53_03010</name>
</gene>
<name>A0ABT0BXS6_9BACT</name>
<evidence type="ECO:0000313" key="1">
    <source>
        <dbReference type="EMBL" id="MCJ2379583.1"/>
    </source>
</evidence>
<dbReference type="Proteomes" id="UP001165444">
    <property type="component" value="Unassembled WGS sequence"/>
</dbReference>
<sequence length="69" mass="8071">MALNKQTIINNSKKVYACMYQMVHYTFNELQKICQLGNTELCLALVQLIQENKIKQDRNEQGIYYVLNG</sequence>
<dbReference type="EMBL" id="JAKZMM010000005">
    <property type="protein sequence ID" value="MCJ2379583.1"/>
    <property type="molecule type" value="Genomic_DNA"/>
</dbReference>
<evidence type="ECO:0000313" key="2">
    <source>
        <dbReference type="Proteomes" id="UP001165444"/>
    </source>
</evidence>
<comment type="caution">
    <text evidence="1">The sequence shown here is derived from an EMBL/GenBank/DDBJ whole genome shotgun (WGS) entry which is preliminary data.</text>
</comment>
<proteinExistence type="predicted"/>
<organism evidence="1 2">
    <name type="scientific">Parabacteroides faecalis</name>
    <dbReference type="NCBI Taxonomy" id="2924040"/>
    <lineage>
        <taxon>Bacteria</taxon>
        <taxon>Pseudomonadati</taxon>
        <taxon>Bacteroidota</taxon>
        <taxon>Bacteroidia</taxon>
        <taxon>Bacteroidales</taxon>
        <taxon>Tannerellaceae</taxon>
        <taxon>Parabacteroides</taxon>
    </lineage>
</organism>
<dbReference type="Gene3D" id="1.10.10.10">
    <property type="entry name" value="Winged helix-like DNA-binding domain superfamily/Winged helix DNA-binding domain"/>
    <property type="match status" value="1"/>
</dbReference>
<keyword evidence="2" id="KW-1185">Reference proteome</keyword>
<dbReference type="InterPro" id="IPR036388">
    <property type="entry name" value="WH-like_DNA-bd_sf"/>
</dbReference>
<dbReference type="RefSeq" id="WP_243323328.1">
    <property type="nucleotide sequence ID" value="NZ_JAKZMM010000005.1"/>
</dbReference>
<accession>A0ABT0BXS6</accession>
<reference evidence="1 2" key="1">
    <citation type="submission" date="2022-03" db="EMBL/GenBank/DDBJ databases">
        <title>Parabacteroides sp. nov. isolated from swine feces.</title>
        <authorList>
            <person name="Bak J.E."/>
        </authorList>
    </citation>
    <scope>NUCLEOTIDE SEQUENCE [LARGE SCALE GENOMIC DNA]</scope>
    <source>
        <strain evidence="1 2">AGMB00274</strain>
    </source>
</reference>
<protein>
    <submittedName>
        <fullName evidence="1">Uncharacterized protein</fullName>
    </submittedName>
</protein>